<reference evidence="3" key="1">
    <citation type="submission" date="2020-03" db="EMBL/GenBank/DDBJ databases">
        <title>Solimonas marina sp. nov., isolated from deep seawater of the Pacific Ocean.</title>
        <authorList>
            <person name="Liu X."/>
            <person name="Lai Q."/>
            <person name="Sun F."/>
            <person name="Gai Y."/>
            <person name="Li G."/>
            <person name="Shao Z."/>
        </authorList>
    </citation>
    <scope>NUCLEOTIDE SEQUENCE</scope>
    <source>
        <strain evidence="3">C16B3</strain>
    </source>
</reference>
<evidence type="ECO:0000313" key="4">
    <source>
        <dbReference type="Proteomes" id="UP000653472"/>
    </source>
</evidence>
<name>A0A969WCQ7_9GAMM</name>
<feature type="coiled-coil region" evidence="1">
    <location>
        <begin position="439"/>
        <end position="466"/>
    </location>
</feature>
<keyword evidence="1" id="KW-0175">Coiled coil</keyword>
<evidence type="ECO:0000313" key="3">
    <source>
        <dbReference type="EMBL" id="NKF23613.1"/>
    </source>
</evidence>
<organism evidence="3 4">
    <name type="scientific">Solimonas marina</name>
    <dbReference type="NCBI Taxonomy" id="2714601"/>
    <lineage>
        <taxon>Bacteria</taxon>
        <taxon>Pseudomonadati</taxon>
        <taxon>Pseudomonadota</taxon>
        <taxon>Gammaproteobacteria</taxon>
        <taxon>Nevskiales</taxon>
        <taxon>Nevskiaceae</taxon>
        <taxon>Solimonas</taxon>
    </lineage>
</organism>
<feature type="coiled-coil region" evidence="1">
    <location>
        <begin position="186"/>
        <end position="269"/>
    </location>
</feature>
<protein>
    <submittedName>
        <fullName evidence="3">AAA family ATPase</fullName>
    </submittedName>
</protein>
<evidence type="ECO:0000259" key="2">
    <source>
        <dbReference type="Pfam" id="PF13476"/>
    </source>
</evidence>
<dbReference type="InterPro" id="IPR027417">
    <property type="entry name" value="P-loop_NTPase"/>
</dbReference>
<proteinExistence type="predicted"/>
<feature type="domain" description="Rad50/SbcC-type AAA" evidence="2">
    <location>
        <begin position="12"/>
        <end position="240"/>
    </location>
</feature>
<keyword evidence="4" id="KW-1185">Reference proteome</keyword>
<accession>A0A969WCQ7</accession>
<evidence type="ECO:0000256" key="1">
    <source>
        <dbReference type="SAM" id="Coils"/>
    </source>
</evidence>
<dbReference type="GO" id="GO:0016887">
    <property type="term" value="F:ATP hydrolysis activity"/>
    <property type="evidence" value="ECO:0007669"/>
    <property type="project" value="InterPro"/>
</dbReference>
<sequence>MSRGQPVYDERFHEGVNIIRGHNGSGKSTIADFIFFILGGEFDDWKDAASRCDEVQAEISAGPTTLTLRRSTDSKLAPIDVFFGDAEAAMRHALEGWERFPIRRRGTHDSFSQLLFRNLGIPEAQSEKASNITSHQILRLCYSDQRTPSSRLFRYEGFDTQGIREAVGDLICGISGYEAYEASLSLRDKQRELEEISGSLDALLKALPPDQALRTPQTLYAQMQELRAQKETLQRDAANVDSNVRPEEIRGFLKERTEAQARLEKARGRTTQIERTIVDDEYELREIEAFKKYLVDLSEKLKIAEKASEVIGSIKITHCPSCGKPVQSSENPNECDLCKSPRDLVQEKSRYGRIRFDIDAQIRETTQLEEHKIAGVADAKRKLRYLNREHETELAEFVMKYSGANGPREAYLASKNSAIGKTDTELKYLTRDLDAVLEVDRLRSRRTELDAEVQSLKNRAEALNKASQKRRNVALGRVSEIAVSLLHADMDRQEEFTAAAKVEFAFANDAMSVDGKVNFAESSNVFLKNSAILSLLLAAGVDREFNHPRFLLLDNIEDKGMELERSHLFQKLIVERATELTAPFQIIFTTSMMNPELELDDYVIGPAYTKYRRSLDL</sequence>
<comment type="caution">
    <text evidence="3">The sequence shown here is derived from an EMBL/GenBank/DDBJ whole genome shotgun (WGS) entry which is preliminary data.</text>
</comment>
<dbReference type="Pfam" id="PF13476">
    <property type="entry name" value="AAA_23"/>
    <property type="match status" value="1"/>
</dbReference>
<dbReference type="GO" id="GO:0006302">
    <property type="term" value="P:double-strand break repair"/>
    <property type="evidence" value="ECO:0007669"/>
    <property type="project" value="InterPro"/>
</dbReference>
<dbReference type="Gene3D" id="3.40.50.300">
    <property type="entry name" value="P-loop containing nucleotide triphosphate hydrolases"/>
    <property type="match status" value="1"/>
</dbReference>
<dbReference type="SUPFAM" id="SSF52540">
    <property type="entry name" value="P-loop containing nucleoside triphosphate hydrolases"/>
    <property type="match status" value="1"/>
</dbReference>
<gene>
    <name evidence="3" type="ORF">G7Y82_14940</name>
</gene>
<dbReference type="EMBL" id="JAAVXB010000009">
    <property type="protein sequence ID" value="NKF23613.1"/>
    <property type="molecule type" value="Genomic_DNA"/>
</dbReference>
<dbReference type="AlphaFoldDB" id="A0A969WCQ7"/>
<dbReference type="InterPro" id="IPR038729">
    <property type="entry name" value="Rad50/SbcC_AAA"/>
</dbReference>
<dbReference type="Proteomes" id="UP000653472">
    <property type="component" value="Unassembled WGS sequence"/>
</dbReference>